<feature type="compositionally biased region" description="Basic and acidic residues" evidence="1">
    <location>
        <begin position="147"/>
        <end position="160"/>
    </location>
</feature>
<protein>
    <submittedName>
        <fullName evidence="2">Uncharacterized protein</fullName>
    </submittedName>
</protein>
<evidence type="ECO:0000256" key="1">
    <source>
        <dbReference type="SAM" id="MobiDB-lite"/>
    </source>
</evidence>
<feature type="compositionally biased region" description="Basic and acidic residues" evidence="1">
    <location>
        <begin position="290"/>
        <end position="306"/>
    </location>
</feature>
<feature type="region of interest" description="Disordered" evidence="1">
    <location>
        <begin position="146"/>
        <end position="171"/>
    </location>
</feature>
<feature type="compositionally biased region" description="Basic and acidic residues" evidence="1">
    <location>
        <begin position="497"/>
        <end position="506"/>
    </location>
</feature>
<feature type="region of interest" description="Disordered" evidence="1">
    <location>
        <begin position="488"/>
        <end position="578"/>
    </location>
</feature>
<proteinExistence type="predicted"/>
<feature type="compositionally biased region" description="Polar residues" evidence="1">
    <location>
        <begin position="565"/>
        <end position="575"/>
    </location>
</feature>
<feature type="region of interest" description="Disordered" evidence="1">
    <location>
        <begin position="278"/>
        <end position="311"/>
    </location>
</feature>
<accession>A0A9P4J1S4</accession>
<evidence type="ECO:0000313" key="2">
    <source>
        <dbReference type="EMBL" id="KAF2152525.1"/>
    </source>
</evidence>
<feature type="compositionally biased region" description="Polar residues" evidence="1">
    <location>
        <begin position="752"/>
        <end position="775"/>
    </location>
</feature>
<keyword evidence="3" id="KW-1185">Reference proteome</keyword>
<sequence>MHRKQRWLWPSSESRFLKHGSYCNFSYTSYIPNPSDILLPGSDDEADEQFKKAKRRRITKLGRAYLAGQPLLIPSAILKGPFGVRSMEDMDIDESDSALPVLHPPASNDVLATSHELHLTSEIVARESDHARTTSDLELAETCIDPARVDPHTPPEDEFVRGIPHTGPRPVVDTEGLQEILAGIAEAKRLSTTVIGLEEIDLEGIQQAKRLSQAVLGDAFNGEEMGVHLEPPDVREAEQEPSEVVQKSPLKPLVHLNMSSPFVFRRGKLPKHMSDVEENLSPSNIVNPEEDNHDKHSETSESRMDDNGSDVQLPAELAQPSRIDYANARLSRFSLNAETPVSVKKRLREAMTASGASFECDEPKLSATPLCSPLQDQVPNPSAPRASRADVEATGCGMEAHENTSSLAEIQISTQAALREAHLDLLRSSPVKALRSPDKPSSQMTAKDFSLSPAPIVTPFANFHERFNATREVTRIPQLSTQNMLDTFSPFQFSPEKSQDAGRADQSHLAMPGEDGCPKDGHSTSDRTPGPFVSAHTGWSFEGLDGSTKSKKSGTSRGSSQRSKVSTGSQSQSNAGLKGMGFKITKSSQRTHAQSDKAKCTAAGGESSFARAMKDVNRSPSRLQSFSLSQILNDLSPIREGGQGFDKILSSSSHSLLRRTSVPSNTSRGQVLDWDNASVVSNDGEEQTVHDSNISKVKDSFNNHNVIPPSMPTQPSFGSFKSAKPRVRMSLGEPQLSQPISTRNTCGDDATGPSSTVRSSLKSALRKTQQSSLQDAQREPDVGSELDLDDSLNELGRSVLGSWDVDSAIRDSVQAI</sequence>
<evidence type="ECO:0000313" key="3">
    <source>
        <dbReference type="Proteomes" id="UP000799439"/>
    </source>
</evidence>
<dbReference type="OrthoDB" id="5419922at2759"/>
<feature type="region of interest" description="Disordered" evidence="1">
    <location>
        <begin position="732"/>
        <end position="789"/>
    </location>
</feature>
<gene>
    <name evidence="2" type="ORF">K461DRAFT_313202</name>
</gene>
<feature type="compositionally biased region" description="Low complexity" evidence="1">
    <location>
        <begin position="555"/>
        <end position="564"/>
    </location>
</feature>
<dbReference type="AlphaFoldDB" id="A0A9P4J1S4"/>
<feature type="compositionally biased region" description="Basic and acidic residues" evidence="1">
    <location>
        <begin position="516"/>
        <end position="525"/>
    </location>
</feature>
<organism evidence="2 3">
    <name type="scientific">Myriangium duriaei CBS 260.36</name>
    <dbReference type="NCBI Taxonomy" id="1168546"/>
    <lineage>
        <taxon>Eukaryota</taxon>
        <taxon>Fungi</taxon>
        <taxon>Dikarya</taxon>
        <taxon>Ascomycota</taxon>
        <taxon>Pezizomycotina</taxon>
        <taxon>Dothideomycetes</taxon>
        <taxon>Dothideomycetidae</taxon>
        <taxon>Myriangiales</taxon>
        <taxon>Myriangiaceae</taxon>
        <taxon>Myriangium</taxon>
    </lineage>
</organism>
<comment type="caution">
    <text evidence="2">The sequence shown here is derived from an EMBL/GenBank/DDBJ whole genome shotgun (WGS) entry which is preliminary data.</text>
</comment>
<name>A0A9P4J1S4_9PEZI</name>
<reference evidence="2" key="1">
    <citation type="journal article" date="2020" name="Stud. Mycol.">
        <title>101 Dothideomycetes genomes: a test case for predicting lifestyles and emergence of pathogens.</title>
        <authorList>
            <person name="Haridas S."/>
            <person name="Albert R."/>
            <person name="Binder M."/>
            <person name="Bloem J."/>
            <person name="Labutti K."/>
            <person name="Salamov A."/>
            <person name="Andreopoulos B."/>
            <person name="Baker S."/>
            <person name="Barry K."/>
            <person name="Bills G."/>
            <person name="Bluhm B."/>
            <person name="Cannon C."/>
            <person name="Castanera R."/>
            <person name="Culley D."/>
            <person name="Daum C."/>
            <person name="Ezra D."/>
            <person name="Gonzalez J."/>
            <person name="Henrissat B."/>
            <person name="Kuo A."/>
            <person name="Liang C."/>
            <person name="Lipzen A."/>
            <person name="Lutzoni F."/>
            <person name="Magnuson J."/>
            <person name="Mondo S."/>
            <person name="Nolan M."/>
            <person name="Ohm R."/>
            <person name="Pangilinan J."/>
            <person name="Park H.-J."/>
            <person name="Ramirez L."/>
            <person name="Alfaro M."/>
            <person name="Sun H."/>
            <person name="Tritt A."/>
            <person name="Yoshinaga Y."/>
            <person name="Zwiers L.-H."/>
            <person name="Turgeon B."/>
            <person name="Goodwin S."/>
            <person name="Spatafora J."/>
            <person name="Crous P."/>
            <person name="Grigoriev I."/>
        </authorList>
    </citation>
    <scope>NUCLEOTIDE SEQUENCE</scope>
    <source>
        <strain evidence="2">CBS 260.36</strain>
    </source>
</reference>
<dbReference type="EMBL" id="ML996086">
    <property type="protein sequence ID" value="KAF2152525.1"/>
    <property type="molecule type" value="Genomic_DNA"/>
</dbReference>
<dbReference type="Proteomes" id="UP000799439">
    <property type="component" value="Unassembled WGS sequence"/>
</dbReference>
<feature type="compositionally biased region" description="Polar residues" evidence="1">
    <location>
        <begin position="735"/>
        <end position="745"/>
    </location>
</feature>